<dbReference type="Proteomes" id="UP000629468">
    <property type="component" value="Unassembled WGS sequence"/>
</dbReference>
<evidence type="ECO:0000313" key="1">
    <source>
        <dbReference type="EMBL" id="KAF7779018.1"/>
    </source>
</evidence>
<gene>
    <name evidence="1" type="ORF">Agabi119p4_3363</name>
</gene>
<comment type="caution">
    <text evidence="1">The sequence shown here is derived from an EMBL/GenBank/DDBJ whole genome shotgun (WGS) entry which is preliminary data.</text>
</comment>
<protein>
    <submittedName>
        <fullName evidence="1">Uncharacterized protein</fullName>
    </submittedName>
</protein>
<reference evidence="1 2" key="1">
    <citation type="journal article" name="Sci. Rep.">
        <title>Telomere-to-telomere assembled and centromere annotated genomes of the two main subspecies of the button mushroom Agaricus bisporus reveal especially polymorphic chromosome ends.</title>
        <authorList>
            <person name="Sonnenberg A.S.M."/>
            <person name="Sedaghat-Telgerd N."/>
            <person name="Lavrijssen B."/>
            <person name="Ohm R.A."/>
            <person name="Hendrickx P.M."/>
            <person name="Scholtmeijer K."/>
            <person name="Baars J.J.P."/>
            <person name="van Peer A."/>
        </authorList>
    </citation>
    <scope>NUCLEOTIDE SEQUENCE [LARGE SCALE GENOMIC DNA]</scope>
    <source>
        <strain evidence="1 2">H119_p4</strain>
    </source>
</reference>
<name>A0A8H7KJ43_AGABI</name>
<sequence>MATDIYLVVSAVFLSSSRSLSSSFIRFIYCSLCNFIRSRYSSLDIRLTPISPSAFSFQEWESSDGSPVPLDAELIVGELQKHANGTDIG</sequence>
<evidence type="ECO:0000313" key="2">
    <source>
        <dbReference type="Proteomes" id="UP000629468"/>
    </source>
</evidence>
<proteinExistence type="predicted"/>
<dbReference type="EMBL" id="JABXXO010000004">
    <property type="protein sequence ID" value="KAF7779018.1"/>
    <property type="molecule type" value="Genomic_DNA"/>
</dbReference>
<dbReference type="AlphaFoldDB" id="A0A8H7KJ43"/>
<accession>A0A8H7KJ43</accession>
<organism evidence="1 2">
    <name type="scientific">Agaricus bisporus var. burnettii</name>
    <dbReference type="NCBI Taxonomy" id="192524"/>
    <lineage>
        <taxon>Eukaryota</taxon>
        <taxon>Fungi</taxon>
        <taxon>Dikarya</taxon>
        <taxon>Basidiomycota</taxon>
        <taxon>Agaricomycotina</taxon>
        <taxon>Agaricomycetes</taxon>
        <taxon>Agaricomycetidae</taxon>
        <taxon>Agaricales</taxon>
        <taxon>Agaricineae</taxon>
        <taxon>Agaricaceae</taxon>
        <taxon>Agaricus</taxon>
    </lineage>
</organism>